<dbReference type="SMART" id="SM00220">
    <property type="entry name" value="S_TKc"/>
    <property type="match status" value="1"/>
</dbReference>
<gene>
    <name evidence="6" type="ORF">TRFO_09301</name>
</gene>
<evidence type="ECO:0000256" key="3">
    <source>
        <dbReference type="PROSITE-ProRule" id="PRU10141"/>
    </source>
</evidence>
<dbReference type="InterPro" id="IPR017441">
    <property type="entry name" value="Protein_kinase_ATP_BS"/>
</dbReference>
<evidence type="ECO:0000313" key="6">
    <source>
        <dbReference type="EMBL" id="OHS97608.1"/>
    </source>
</evidence>
<dbReference type="InterPro" id="IPR008271">
    <property type="entry name" value="Ser/Thr_kinase_AS"/>
</dbReference>
<comment type="similarity">
    <text evidence="4">Belongs to the protein kinase superfamily.</text>
</comment>
<dbReference type="OrthoDB" id="4062651at2759"/>
<dbReference type="PANTHER" id="PTHR24346:SF30">
    <property type="entry name" value="MATERNAL EMBRYONIC LEUCINE ZIPPER KINASE"/>
    <property type="match status" value="1"/>
</dbReference>
<evidence type="ECO:0000256" key="1">
    <source>
        <dbReference type="ARBA" id="ARBA00022741"/>
    </source>
</evidence>
<dbReference type="PANTHER" id="PTHR24346">
    <property type="entry name" value="MAP/MICROTUBULE AFFINITY-REGULATING KINASE"/>
    <property type="match status" value="1"/>
</dbReference>
<name>A0A1J4JES3_9EUKA</name>
<evidence type="ECO:0000256" key="4">
    <source>
        <dbReference type="RuleBase" id="RU000304"/>
    </source>
</evidence>
<dbReference type="FunFam" id="3.30.200.20:FF:000042">
    <property type="entry name" value="Aurora kinase A"/>
    <property type="match status" value="1"/>
</dbReference>
<feature type="domain" description="Protein kinase" evidence="5">
    <location>
        <begin position="13"/>
        <end position="195"/>
    </location>
</feature>
<keyword evidence="6" id="KW-0418">Kinase</keyword>
<dbReference type="InterPro" id="IPR011009">
    <property type="entry name" value="Kinase-like_dom_sf"/>
</dbReference>
<evidence type="ECO:0000256" key="2">
    <source>
        <dbReference type="ARBA" id="ARBA00022840"/>
    </source>
</evidence>
<keyword evidence="7" id="KW-1185">Reference proteome</keyword>
<dbReference type="PROSITE" id="PS00107">
    <property type="entry name" value="PROTEIN_KINASE_ATP"/>
    <property type="match status" value="1"/>
</dbReference>
<evidence type="ECO:0000259" key="5">
    <source>
        <dbReference type="PROSITE" id="PS50011"/>
    </source>
</evidence>
<organism evidence="6 7">
    <name type="scientific">Tritrichomonas foetus</name>
    <dbReference type="NCBI Taxonomy" id="1144522"/>
    <lineage>
        <taxon>Eukaryota</taxon>
        <taxon>Metamonada</taxon>
        <taxon>Parabasalia</taxon>
        <taxon>Tritrichomonadida</taxon>
        <taxon>Tritrichomonadidae</taxon>
        <taxon>Tritrichomonas</taxon>
    </lineage>
</organism>
<dbReference type="GO" id="GO:0004674">
    <property type="term" value="F:protein serine/threonine kinase activity"/>
    <property type="evidence" value="ECO:0007669"/>
    <property type="project" value="UniProtKB-KW"/>
</dbReference>
<dbReference type="InterPro" id="IPR000719">
    <property type="entry name" value="Prot_kinase_dom"/>
</dbReference>
<keyword evidence="2 3" id="KW-0067">ATP-binding</keyword>
<comment type="caution">
    <text evidence="6">The sequence shown here is derived from an EMBL/GenBank/DDBJ whole genome shotgun (WGS) entry which is preliminary data.</text>
</comment>
<protein>
    <submittedName>
        <fullName evidence="6">CAMK family protein kinase</fullName>
    </submittedName>
</protein>
<keyword evidence="1 3" id="KW-0547">Nucleotide-binding</keyword>
<dbReference type="EMBL" id="MLAK01001104">
    <property type="protein sequence ID" value="OHS97608.1"/>
    <property type="molecule type" value="Genomic_DNA"/>
</dbReference>
<dbReference type="GeneID" id="94829495"/>
<dbReference type="AlphaFoldDB" id="A0A1J4JES3"/>
<dbReference type="VEuPathDB" id="TrichDB:TRFO_09301"/>
<keyword evidence="6" id="KW-0808">Transferase</keyword>
<feature type="binding site" evidence="3">
    <location>
        <position position="42"/>
    </location>
    <ligand>
        <name>ATP</name>
        <dbReference type="ChEBI" id="CHEBI:30616"/>
    </ligand>
</feature>
<dbReference type="PROSITE" id="PS50011">
    <property type="entry name" value="PROTEIN_KINASE_DOM"/>
    <property type="match status" value="1"/>
</dbReference>
<accession>A0A1J4JES3</accession>
<dbReference type="Pfam" id="PF00069">
    <property type="entry name" value="Pkinase"/>
    <property type="match status" value="1"/>
</dbReference>
<dbReference type="Proteomes" id="UP000179807">
    <property type="component" value="Unassembled WGS sequence"/>
</dbReference>
<dbReference type="PROSITE" id="PS00108">
    <property type="entry name" value="PROTEIN_KINASE_ST"/>
    <property type="match status" value="1"/>
</dbReference>
<dbReference type="Gene3D" id="1.10.510.10">
    <property type="entry name" value="Transferase(Phosphotransferase) domain 1"/>
    <property type="match status" value="1"/>
</dbReference>
<keyword evidence="4" id="KW-0723">Serine/threonine-protein kinase</keyword>
<evidence type="ECO:0000313" key="7">
    <source>
        <dbReference type="Proteomes" id="UP000179807"/>
    </source>
</evidence>
<sequence length="195" mass="22668">MESPPRPSAPREFILENQLGSGAFSQVWLAQHVSLRKKVAIKVISKQSVRTPKGHSRFIRETEIQKRVHHPYIASLFYVSENILHHYLVMEYVNGITLQNRISNSGHISEFEAQHYFLQIFSAISYLHEKLKVIHRDLKADNIMIDQNNNIRLIDFGFACDIDDDEELRKCCGSPSMKTCFLFFFFFPPSQPKIL</sequence>
<reference evidence="6" key="1">
    <citation type="submission" date="2016-10" db="EMBL/GenBank/DDBJ databases">
        <authorList>
            <person name="Benchimol M."/>
            <person name="Almeida L.G."/>
            <person name="Vasconcelos A.T."/>
            <person name="Perreira-Neves A."/>
            <person name="Rosa I.A."/>
            <person name="Tasca T."/>
            <person name="Bogo M.R."/>
            <person name="de Souza W."/>
        </authorList>
    </citation>
    <scope>NUCLEOTIDE SEQUENCE [LARGE SCALE GENOMIC DNA]</scope>
    <source>
        <strain evidence="6">K</strain>
    </source>
</reference>
<dbReference type="SUPFAM" id="SSF56112">
    <property type="entry name" value="Protein kinase-like (PK-like)"/>
    <property type="match status" value="1"/>
</dbReference>
<dbReference type="RefSeq" id="XP_068350745.1">
    <property type="nucleotide sequence ID" value="XM_068494791.1"/>
</dbReference>
<dbReference type="GO" id="GO:0005524">
    <property type="term" value="F:ATP binding"/>
    <property type="evidence" value="ECO:0007669"/>
    <property type="project" value="UniProtKB-UniRule"/>
</dbReference>
<dbReference type="GO" id="GO:0005737">
    <property type="term" value="C:cytoplasm"/>
    <property type="evidence" value="ECO:0007669"/>
    <property type="project" value="TreeGrafter"/>
</dbReference>
<proteinExistence type="inferred from homology"/>
<dbReference type="GO" id="GO:0035556">
    <property type="term" value="P:intracellular signal transduction"/>
    <property type="evidence" value="ECO:0007669"/>
    <property type="project" value="TreeGrafter"/>
</dbReference>